<comment type="similarity">
    <text evidence="1 6 7">Belongs to the peptidase S8 family.</text>
</comment>
<evidence type="ECO:0000256" key="8">
    <source>
        <dbReference type="SAM" id="SignalP"/>
    </source>
</evidence>
<dbReference type="SUPFAM" id="SSF52743">
    <property type="entry name" value="Subtilisin-like"/>
    <property type="match status" value="1"/>
</dbReference>
<dbReference type="InterPro" id="IPR034193">
    <property type="entry name" value="PCSK9_ProteinaseK-like"/>
</dbReference>
<dbReference type="PROSITE" id="PS00136">
    <property type="entry name" value="SUBTILASE_ASP"/>
    <property type="match status" value="1"/>
</dbReference>
<evidence type="ECO:0000256" key="3">
    <source>
        <dbReference type="ARBA" id="ARBA00022729"/>
    </source>
</evidence>
<gene>
    <name evidence="11" type="ORF">B0I35DRAFT_492753</name>
</gene>
<dbReference type="PROSITE" id="PS00137">
    <property type="entry name" value="SUBTILASE_HIS"/>
    <property type="match status" value="1"/>
</dbReference>
<evidence type="ECO:0000256" key="1">
    <source>
        <dbReference type="ARBA" id="ARBA00011073"/>
    </source>
</evidence>
<dbReference type="SUPFAM" id="SSF54897">
    <property type="entry name" value="Protease propeptides/inhibitors"/>
    <property type="match status" value="1"/>
</dbReference>
<evidence type="ECO:0000256" key="6">
    <source>
        <dbReference type="PROSITE-ProRule" id="PRU01240"/>
    </source>
</evidence>
<accession>A0A8K0SG29</accession>
<evidence type="ECO:0000256" key="7">
    <source>
        <dbReference type="RuleBase" id="RU003355"/>
    </source>
</evidence>
<keyword evidence="2 6" id="KW-0645">Protease</keyword>
<evidence type="ECO:0000313" key="11">
    <source>
        <dbReference type="EMBL" id="KAH7305426.1"/>
    </source>
</evidence>
<protein>
    <submittedName>
        <fullName evidence="11">Oryzin</fullName>
    </submittedName>
</protein>
<sequence>MISRSVQLLLGLVGVAVALPTRDNDIVPGKFIVTLQPDVGHELELHTRWVSEVHANNLRRRRSDSLGVEETFDIPGFHAYAGSFDEATLETIRANSSVLRVEPEKIVHIAAITTQANPPWGLSAISTSPPSPNSAYTYDSSAGEGTFSYILDTGILLEHVEFQGRAVFGTNVHGSGSDRMHGTVVASVAGGVTFGVAKRTTLVDVQVLGSDSGTTTGIIRGLAWTRDDVLAKSRVGKSVVNMSLGGSNSPTLNNAVQTLIDAGIPVVVASGNSFIDASDQSPANQPNVITVGATDRNWRRASFSNYGSVVDVFAPGVGIQVASSTSTTATRLVDGTSEASPHVAGLVAYLLGLEGLRTPAQIKTRVLELATKDLIQDARGSGNFFVYNGIGN</sequence>
<dbReference type="Pfam" id="PF00082">
    <property type="entry name" value="Peptidase_S8"/>
    <property type="match status" value="1"/>
</dbReference>
<dbReference type="CDD" id="cd04077">
    <property type="entry name" value="Peptidases_S8_PCSK9_ProteinaseK_like"/>
    <property type="match status" value="1"/>
</dbReference>
<organism evidence="11 12">
    <name type="scientific">Stachybotrys elegans</name>
    <dbReference type="NCBI Taxonomy" id="80388"/>
    <lineage>
        <taxon>Eukaryota</taxon>
        <taxon>Fungi</taxon>
        <taxon>Dikarya</taxon>
        <taxon>Ascomycota</taxon>
        <taxon>Pezizomycotina</taxon>
        <taxon>Sordariomycetes</taxon>
        <taxon>Hypocreomycetidae</taxon>
        <taxon>Hypocreales</taxon>
        <taxon>Stachybotryaceae</taxon>
        <taxon>Stachybotrys</taxon>
    </lineage>
</organism>
<feature type="domain" description="Peptidase S8/S53" evidence="9">
    <location>
        <begin position="150"/>
        <end position="372"/>
    </location>
</feature>
<dbReference type="InterPro" id="IPR000209">
    <property type="entry name" value="Peptidase_S8/S53_dom"/>
</dbReference>
<dbReference type="Proteomes" id="UP000813444">
    <property type="component" value="Unassembled WGS sequence"/>
</dbReference>
<feature type="domain" description="Inhibitor I9" evidence="10">
    <location>
        <begin position="30"/>
        <end position="109"/>
    </location>
</feature>
<feature type="signal peptide" evidence="8">
    <location>
        <begin position="1"/>
        <end position="18"/>
    </location>
</feature>
<feature type="active site" description="Charge relay system" evidence="6">
    <location>
        <position position="181"/>
    </location>
</feature>
<dbReference type="InterPro" id="IPR036852">
    <property type="entry name" value="Peptidase_S8/S53_dom_sf"/>
</dbReference>
<dbReference type="PANTHER" id="PTHR43806:SF58">
    <property type="entry name" value="ALKALINE PROTEASE 1-RELATED"/>
    <property type="match status" value="1"/>
</dbReference>
<feature type="active site" description="Charge relay system" evidence="6">
    <location>
        <position position="152"/>
    </location>
</feature>
<reference evidence="11" key="1">
    <citation type="journal article" date="2021" name="Nat. Commun.">
        <title>Genetic determinants of endophytism in the Arabidopsis root mycobiome.</title>
        <authorList>
            <person name="Mesny F."/>
            <person name="Miyauchi S."/>
            <person name="Thiergart T."/>
            <person name="Pickel B."/>
            <person name="Atanasova L."/>
            <person name="Karlsson M."/>
            <person name="Huettel B."/>
            <person name="Barry K.W."/>
            <person name="Haridas S."/>
            <person name="Chen C."/>
            <person name="Bauer D."/>
            <person name="Andreopoulos W."/>
            <person name="Pangilinan J."/>
            <person name="LaButti K."/>
            <person name="Riley R."/>
            <person name="Lipzen A."/>
            <person name="Clum A."/>
            <person name="Drula E."/>
            <person name="Henrissat B."/>
            <person name="Kohler A."/>
            <person name="Grigoriev I.V."/>
            <person name="Martin F.M."/>
            <person name="Hacquard S."/>
        </authorList>
    </citation>
    <scope>NUCLEOTIDE SEQUENCE</scope>
    <source>
        <strain evidence="11">MPI-CAGE-CH-0235</strain>
    </source>
</reference>
<evidence type="ECO:0000256" key="5">
    <source>
        <dbReference type="ARBA" id="ARBA00022825"/>
    </source>
</evidence>
<dbReference type="Gene3D" id="3.40.50.200">
    <property type="entry name" value="Peptidase S8/S53 domain"/>
    <property type="match status" value="1"/>
</dbReference>
<dbReference type="InterPro" id="IPR022398">
    <property type="entry name" value="Peptidase_S8_His-AS"/>
</dbReference>
<feature type="active site" description="Charge relay system" evidence="6">
    <location>
        <position position="337"/>
    </location>
</feature>
<evidence type="ECO:0000259" key="9">
    <source>
        <dbReference type="Pfam" id="PF00082"/>
    </source>
</evidence>
<dbReference type="GO" id="GO:0004252">
    <property type="term" value="F:serine-type endopeptidase activity"/>
    <property type="evidence" value="ECO:0007669"/>
    <property type="project" value="UniProtKB-UniRule"/>
</dbReference>
<dbReference type="InterPro" id="IPR010259">
    <property type="entry name" value="S8pro/Inhibitor_I9"/>
</dbReference>
<dbReference type="GO" id="GO:0006508">
    <property type="term" value="P:proteolysis"/>
    <property type="evidence" value="ECO:0007669"/>
    <property type="project" value="UniProtKB-KW"/>
</dbReference>
<dbReference type="InterPro" id="IPR015500">
    <property type="entry name" value="Peptidase_S8_subtilisin-rel"/>
</dbReference>
<dbReference type="EMBL" id="JAGPNK010000018">
    <property type="protein sequence ID" value="KAH7305426.1"/>
    <property type="molecule type" value="Genomic_DNA"/>
</dbReference>
<dbReference type="PROSITE" id="PS00138">
    <property type="entry name" value="SUBTILASE_SER"/>
    <property type="match status" value="1"/>
</dbReference>
<keyword evidence="4 6" id="KW-0378">Hydrolase</keyword>
<evidence type="ECO:0000313" key="12">
    <source>
        <dbReference type="Proteomes" id="UP000813444"/>
    </source>
</evidence>
<dbReference type="OrthoDB" id="206201at2759"/>
<dbReference type="InterPro" id="IPR050131">
    <property type="entry name" value="Peptidase_S8_subtilisin-like"/>
</dbReference>
<evidence type="ECO:0000256" key="4">
    <source>
        <dbReference type="ARBA" id="ARBA00022801"/>
    </source>
</evidence>
<keyword evidence="12" id="KW-1185">Reference proteome</keyword>
<proteinExistence type="inferred from homology"/>
<keyword evidence="5 6" id="KW-0720">Serine protease</keyword>
<dbReference type="FunFam" id="3.40.50.200:FF:000014">
    <property type="entry name" value="Proteinase K"/>
    <property type="match status" value="1"/>
</dbReference>
<evidence type="ECO:0000259" key="10">
    <source>
        <dbReference type="Pfam" id="PF05922"/>
    </source>
</evidence>
<dbReference type="PANTHER" id="PTHR43806">
    <property type="entry name" value="PEPTIDASE S8"/>
    <property type="match status" value="1"/>
</dbReference>
<dbReference type="InterPro" id="IPR023828">
    <property type="entry name" value="Peptidase_S8_Ser-AS"/>
</dbReference>
<dbReference type="InterPro" id="IPR023827">
    <property type="entry name" value="Peptidase_S8_Asp-AS"/>
</dbReference>
<dbReference type="PROSITE" id="PS51892">
    <property type="entry name" value="SUBTILASE"/>
    <property type="match status" value="1"/>
</dbReference>
<dbReference type="GO" id="GO:0005576">
    <property type="term" value="C:extracellular region"/>
    <property type="evidence" value="ECO:0007669"/>
    <property type="project" value="UniProtKB-ARBA"/>
</dbReference>
<dbReference type="AlphaFoldDB" id="A0A8K0SG29"/>
<feature type="chain" id="PRO_5035470881" evidence="8">
    <location>
        <begin position="19"/>
        <end position="392"/>
    </location>
</feature>
<comment type="caution">
    <text evidence="11">The sequence shown here is derived from an EMBL/GenBank/DDBJ whole genome shotgun (WGS) entry which is preliminary data.</text>
</comment>
<dbReference type="PRINTS" id="PR00723">
    <property type="entry name" value="SUBTILISIN"/>
</dbReference>
<dbReference type="Pfam" id="PF05922">
    <property type="entry name" value="Inhibitor_I9"/>
    <property type="match status" value="1"/>
</dbReference>
<evidence type="ECO:0000256" key="2">
    <source>
        <dbReference type="ARBA" id="ARBA00022670"/>
    </source>
</evidence>
<name>A0A8K0SG29_9HYPO</name>
<keyword evidence="3 8" id="KW-0732">Signal</keyword>